<feature type="compositionally biased region" description="Low complexity" evidence="1">
    <location>
        <begin position="131"/>
        <end position="145"/>
    </location>
</feature>
<organism evidence="2 3">
    <name type="scientific">Bodo saltans</name>
    <name type="common">Flagellated protozoan</name>
    <dbReference type="NCBI Taxonomy" id="75058"/>
    <lineage>
        <taxon>Eukaryota</taxon>
        <taxon>Discoba</taxon>
        <taxon>Euglenozoa</taxon>
        <taxon>Kinetoplastea</taxon>
        <taxon>Metakinetoplastina</taxon>
        <taxon>Eubodonida</taxon>
        <taxon>Bodonidae</taxon>
        <taxon>Bodo</taxon>
    </lineage>
</organism>
<proteinExistence type="predicted"/>
<feature type="region of interest" description="Disordered" evidence="1">
    <location>
        <begin position="90"/>
        <end position="146"/>
    </location>
</feature>
<feature type="compositionally biased region" description="Polar residues" evidence="1">
    <location>
        <begin position="50"/>
        <end position="59"/>
    </location>
</feature>
<protein>
    <submittedName>
        <fullName evidence="2">Uncharacterized protein</fullName>
    </submittedName>
</protein>
<keyword evidence="3" id="KW-1185">Reference proteome</keyword>
<dbReference type="Proteomes" id="UP000051952">
    <property type="component" value="Unassembled WGS sequence"/>
</dbReference>
<gene>
    <name evidence="2" type="ORF">BSAL_71495</name>
</gene>
<dbReference type="AlphaFoldDB" id="A0A0S4ISK9"/>
<feature type="compositionally biased region" description="Low complexity" evidence="1">
    <location>
        <begin position="218"/>
        <end position="229"/>
    </location>
</feature>
<dbReference type="EMBL" id="CYKH01000552">
    <property type="protein sequence ID" value="CUG06026.1"/>
    <property type="molecule type" value="Genomic_DNA"/>
</dbReference>
<reference evidence="3" key="1">
    <citation type="submission" date="2015-09" db="EMBL/GenBank/DDBJ databases">
        <authorList>
            <consortium name="Pathogen Informatics"/>
        </authorList>
    </citation>
    <scope>NUCLEOTIDE SEQUENCE [LARGE SCALE GENOMIC DNA]</scope>
    <source>
        <strain evidence="3">Lake Konstanz</strain>
    </source>
</reference>
<accession>A0A0S4ISK9</accession>
<sequence>DTADDVPKSPRVDNESPFFFFVLNRHETTRQEIENILDKIDDTKQKLESAQKSLNASDSNKARPLSASYAQKMRRKLSSVATLETAEYVPKSPRVDNESPLRSKCPRPSSARAAPAMPELGGSRRLPQTESQSARPSSKCSSSGSCANNTNDFAGTCFSSVRFASHNQEEETIAPSINLRSKQLDVGPGWNRNTPVPRMRQWAAARMTATHFDENSGTPNANPTPVAPTSSYRADTTSAAQPSLTPRGGISKGRPSSATAVRLPTQQAGFDQGFAVKGVKATSVALGVHLENDHYAQMCCGATSTQQYRR</sequence>
<feature type="region of interest" description="Disordered" evidence="1">
    <location>
        <begin position="44"/>
        <end position="70"/>
    </location>
</feature>
<dbReference type="VEuPathDB" id="TriTrypDB:BSAL_71495"/>
<feature type="non-terminal residue" evidence="2">
    <location>
        <position position="1"/>
    </location>
</feature>
<name>A0A0S4ISK9_BODSA</name>
<feature type="compositionally biased region" description="Polar residues" evidence="1">
    <location>
        <begin position="230"/>
        <end position="244"/>
    </location>
</feature>
<evidence type="ECO:0000256" key="1">
    <source>
        <dbReference type="SAM" id="MobiDB-lite"/>
    </source>
</evidence>
<evidence type="ECO:0000313" key="3">
    <source>
        <dbReference type="Proteomes" id="UP000051952"/>
    </source>
</evidence>
<feature type="region of interest" description="Disordered" evidence="1">
    <location>
        <begin position="211"/>
        <end position="258"/>
    </location>
</feature>
<feature type="compositionally biased region" description="Low complexity" evidence="1">
    <location>
        <begin position="106"/>
        <end position="118"/>
    </location>
</feature>
<evidence type="ECO:0000313" key="2">
    <source>
        <dbReference type="EMBL" id="CUG06026.1"/>
    </source>
</evidence>